<evidence type="ECO:0000256" key="4">
    <source>
        <dbReference type="ARBA" id="ARBA00022728"/>
    </source>
</evidence>
<comment type="similarity">
    <text evidence="2 7">Belongs to the SYF2 family.</text>
</comment>
<dbReference type="GO" id="GO:0071014">
    <property type="term" value="C:post-mRNA release spliceosomal complex"/>
    <property type="evidence" value="ECO:0007669"/>
    <property type="project" value="TreeGrafter"/>
</dbReference>
<evidence type="ECO:0000256" key="2">
    <source>
        <dbReference type="ARBA" id="ARBA00010028"/>
    </source>
</evidence>
<proteinExistence type="inferred from homology"/>
<evidence type="ECO:0000313" key="13">
    <source>
        <dbReference type="Proteomes" id="UP000659654"/>
    </source>
</evidence>
<feature type="coiled-coil region" evidence="8">
    <location>
        <begin position="32"/>
        <end position="94"/>
    </location>
</feature>
<keyword evidence="4 7" id="KW-0747">Spliceosome</keyword>
<keyword evidence="5 7" id="KW-0508">mRNA splicing</keyword>
<dbReference type="Pfam" id="PF08231">
    <property type="entry name" value="SYF2"/>
    <property type="match status" value="1"/>
</dbReference>
<accession>A0A1I7RKT1</accession>
<evidence type="ECO:0000313" key="10">
    <source>
        <dbReference type="EMBL" id="CAD5234999.1"/>
    </source>
</evidence>
<gene>
    <name evidence="10" type="ORF">BXYJ_LOCUS15090</name>
</gene>
<keyword evidence="3 7" id="KW-0507">mRNA processing</keyword>
<name>A0A1I7RKT1_BURXY</name>
<evidence type="ECO:0000256" key="6">
    <source>
        <dbReference type="ARBA" id="ARBA00023242"/>
    </source>
</evidence>
<comment type="function">
    <text evidence="7">Involved in pre-mRNA splicing.</text>
</comment>
<dbReference type="AlphaFoldDB" id="A0A1I7RKT1"/>
<dbReference type="WBParaSite" id="BXY_0131500.1">
    <property type="protein sequence ID" value="BXY_0131500.1"/>
    <property type="gene ID" value="BXY_0131500"/>
</dbReference>
<dbReference type="Proteomes" id="UP000659654">
    <property type="component" value="Unassembled WGS sequence"/>
</dbReference>
<dbReference type="EMBL" id="CAJFDI010000006">
    <property type="protein sequence ID" value="CAD5234999.1"/>
    <property type="molecule type" value="Genomic_DNA"/>
</dbReference>
<dbReference type="GO" id="GO:0000974">
    <property type="term" value="C:Prp19 complex"/>
    <property type="evidence" value="ECO:0007669"/>
    <property type="project" value="TreeGrafter"/>
</dbReference>
<dbReference type="SMR" id="A0A1I7RKT1"/>
<comment type="subcellular location">
    <subcellularLocation>
        <location evidence="1 7">Nucleus</location>
    </subcellularLocation>
</comment>
<dbReference type="EMBL" id="CAJFCV020000006">
    <property type="protein sequence ID" value="CAG9131112.1"/>
    <property type="molecule type" value="Genomic_DNA"/>
</dbReference>
<keyword evidence="6 7" id="KW-0539">Nucleus</keyword>
<evidence type="ECO:0000313" key="14">
    <source>
        <dbReference type="WBParaSite" id="BXY_0131500.1"/>
    </source>
</evidence>
<evidence type="ECO:0000313" key="12">
    <source>
        <dbReference type="Proteomes" id="UP000095284"/>
    </source>
</evidence>
<evidence type="ECO:0000256" key="3">
    <source>
        <dbReference type="ARBA" id="ARBA00022664"/>
    </source>
</evidence>
<evidence type="ECO:0000256" key="7">
    <source>
        <dbReference type="RuleBase" id="RU367148"/>
    </source>
</evidence>
<dbReference type="OrthoDB" id="199717at2759"/>
<feature type="region of interest" description="Disordered" evidence="9">
    <location>
        <begin position="1"/>
        <end position="29"/>
    </location>
</feature>
<evidence type="ECO:0000256" key="8">
    <source>
        <dbReference type="SAM" id="Coils"/>
    </source>
</evidence>
<protein>
    <recommendedName>
        <fullName evidence="7">Pre-mRNA-splicing factor SYF2</fullName>
    </recommendedName>
</protein>
<comment type="subunit">
    <text evidence="7">May be part of a spliceosome complex.</text>
</comment>
<dbReference type="InterPro" id="IPR013260">
    <property type="entry name" value="mRNA_splic_SYF2"/>
</dbReference>
<evidence type="ECO:0000313" key="11">
    <source>
        <dbReference type="EMBL" id="CAG9131112.1"/>
    </source>
</evidence>
<keyword evidence="8" id="KW-0175">Coiled coil</keyword>
<evidence type="ECO:0000256" key="1">
    <source>
        <dbReference type="ARBA" id="ARBA00004123"/>
    </source>
</evidence>
<sequence>MSSTENSVTQGASNDSSKRNNPYFSKNLSSITKSYKDRLNALHKKREEARKLNHEQVVEEDRISKLPKNFEARKKRKEWELEEMEARKECEEKGEDFDRNKALNIQADVADKIAASKKRKKNPDTGFANYEAMSMRQYERLTNNIKPDMKTYQQMKAVVGESEFYPSVDTLITGSHYPTDKALGKLSEDVKGQAKKREQYHRRRMFDPEAPIDYINERNRKFNQKLERFYGEFTQDIKEDLERGTAI</sequence>
<dbReference type="GO" id="GO:0071013">
    <property type="term" value="C:catalytic step 2 spliceosome"/>
    <property type="evidence" value="ECO:0007669"/>
    <property type="project" value="TreeGrafter"/>
</dbReference>
<dbReference type="PANTHER" id="PTHR13264:SF5">
    <property type="entry name" value="PRE-MRNA-SPLICING FACTOR SYF2"/>
    <property type="match status" value="1"/>
</dbReference>
<evidence type="ECO:0000256" key="9">
    <source>
        <dbReference type="SAM" id="MobiDB-lite"/>
    </source>
</evidence>
<evidence type="ECO:0000256" key="5">
    <source>
        <dbReference type="ARBA" id="ARBA00023187"/>
    </source>
</evidence>
<keyword evidence="13" id="KW-1185">Reference proteome</keyword>
<reference evidence="14" key="1">
    <citation type="submission" date="2016-11" db="UniProtKB">
        <authorList>
            <consortium name="WormBaseParasite"/>
        </authorList>
    </citation>
    <scope>IDENTIFICATION</scope>
</reference>
<dbReference type="GO" id="GO:0000398">
    <property type="term" value="P:mRNA splicing, via spliceosome"/>
    <property type="evidence" value="ECO:0007669"/>
    <property type="project" value="UniProtKB-UniRule"/>
</dbReference>
<dbReference type="eggNOG" id="KOG2609">
    <property type="taxonomic scope" value="Eukaryota"/>
</dbReference>
<dbReference type="Proteomes" id="UP000095284">
    <property type="component" value="Unplaced"/>
</dbReference>
<dbReference type="PANTHER" id="PTHR13264">
    <property type="entry name" value="GCIP-INTERACTING PROTEIN P29"/>
    <property type="match status" value="1"/>
</dbReference>
<organism evidence="12 14">
    <name type="scientific">Bursaphelenchus xylophilus</name>
    <name type="common">Pinewood nematode worm</name>
    <name type="synonym">Aphelenchoides xylophilus</name>
    <dbReference type="NCBI Taxonomy" id="6326"/>
    <lineage>
        <taxon>Eukaryota</taxon>
        <taxon>Metazoa</taxon>
        <taxon>Ecdysozoa</taxon>
        <taxon>Nematoda</taxon>
        <taxon>Chromadorea</taxon>
        <taxon>Rhabditida</taxon>
        <taxon>Tylenchina</taxon>
        <taxon>Tylenchomorpha</taxon>
        <taxon>Aphelenchoidea</taxon>
        <taxon>Aphelenchoididae</taxon>
        <taxon>Bursaphelenchus</taxon>
    </lineage>
</organism>
<reference evidence="11" key="2">
    <citation type="submission" date="2020-08" db="EMBL/GenBank/DDBJ databases">
        <authorList>
            <person name="Kikuchi T."/>
        </authorList>
    </citation>
    <scope>NUCLEOTIDE SEQUENCE</scope>
    <source>
        <strain evidence="10">Ka4C1</strain>
    </source>
</reference>
<dbReference type="Proteomes" id="UP000582659">
    <property type="component" value="Unassembled WGS sequence"/>
</dbReference>